<dbReference type="InterPro" id="IPR000715">
    <property type="entry name" value="Glycosyl_transferase_4"/>
</dbReference>
<organism evidence="9 10">
    <name type="scientific">Arenimonas composti TR7-09 = DSM 18010</name>
    <dbReference type="NCBI Taxonomy" id="1121013"/>
    <lineage>
        <taxon>Bacteria</taxon>
        <taxon>Pseudomonadati</taxon>
        <taxon>Pseudomonadota</taxon>
        <taxon>Gammaproteobacteria</taxon>
        <taxon>Lysobacterales</taxon>
        <taxon>Lysobacteraceae</taxon>
        <taxon>Arenimonas</taxon>
    </lineage>
</organism>
<keyword evidence="5 8" id="KW-1133">Transmembrane helix</keyword>
<reference evidence="9 10" key="1">
    <citation type="submission" date="2013-09" db="EMBL/GenBank/DDBJ databases">
        <title>Genome sequencing of Arenimonas composti.</title>
        <authorList>
            <person name="Chen F."/>
            <person name="Wang G."/>
        </authorList>
    </citation>
    <scope>NUCLEOTIDE SEQUENCE [LARGE SCALE GENOMIC DNA]</scope>
    <source>
        <strain evidence="9 10">TR7-09</strain>
    </source>
</reference>
<evidence type="ECO:0000313" key="10">
    <source>
        <dbReference type="Proteomes" id="UP000029391"/>
    </source>
</evidence>
<evidence type="ECO:0000256" key="1">
    <source>
        <dbReference type="ARBA" id="ARBA00004651"/>
    </source>
</evidence>
<gene>
    <name evidence="9" type="ORF">P873_02630</name>
</gene>
<dbReference type="GO" id="GO:0044038">
    <property type="term" value="P:cell wall macromolecule biosynthetic process"/>
    <property type="evidence" value="ECO:0007669"/>
    <property type="project" value="TreeGrafter"/>
</dbReference>
<dbReference type="EMBL" id="AWXU01000005">
    <property type="protein sequence ID" value="KFN51448.1"/>
    <property type="molecule type" value="Genomic_DNA"/>
</dbReference>
<keyword evidence="7" id="KW-0479">Metal-binding</keyword>
<feature type="transmembrane region" description="Helical" evidence="8">
    <location>
        <begin position="223"/>
        <end position="244"/>
    </location>
</feature>
<dbReference type="GO" id="GO:0009103">
    <property type="term" value="P:lipopolysaccharide biosynthetic process"/>
    <property type="evidence" value="ECO:0007669"/>
    <property type="project" value="TreeGrafter"/>
</dbReference>
<evidence type="ECO:0000256" key="2">
    <source>
        <dbReference type="ARBA" id="ARBA00022475"/>
    </source>
</evidence>
<protein>
    <recommendedName>
        <fullName evidence="11">Undecaprenyl-phosphate alpha-N-acetylglucosaminyl 1-phosphate transferase</fullName>
    </recommendedName>
</protein>
<evidence type="ECO:0000256" key="6">
    <source>
        <dbReference type="ARBA" id="ARBA00023136"/>
    </source>
</evidence>
<evidence type="ECO:0000256" key="3">
    <source>
        <dbReference type="ARBA" id="ARBA00022679"/>
    </source>
</evidence>
<dbReference type="Proteomes" id="UP000029391">
    <property type="component" value="Unassembled WGS sequence"/>
</dbReference>
<comment type="caution">
    <text evidence="9">The sequence shown here is derived from an EMBL/GenBank/DDBJ whole genome shotgun (WGS) entry which is preliminary data.</text>
</comment>
<keyword evidence="7" id="KW-0460">Magnesium</keyword>
<evidence type="ECO:0000256" key="4">
    <source>
        <dbReference type="ARBA" id="ARBA00022692"/>
    </source>
</evidence>
<feature type="transmembrane region" description="Helical" evidence="8">
    <location>
        <begin position="298"/>
        <end position="321"/>
    </location>
</feature>
<dbReference type="RefSeq" id="WP_051239609.1">
    <property type="nucleotide sequence ID" value="NZ_AUFF01000002.1"/>
</dbReference>
<accession>A0A091BFK3</accession>
<dbReference type="GO" id="GO:0005886">
    <property type="term" value="C:plasma membrane"/>
    <property type="evidence" value="ECO:0007669"/>
    <property type="project" value="UniProtKB-SubCell"/>
</dbReference>
<evidence type="ECO:0000256" key="5">
    <source>
        <dbReference type="ARBA" id="ARBA00022989"/>
    </source>
</evidence>
<evidence type="ECO:0000313" key="9">
    <source>
        <dbReference type="EMBL" id="KFN51448.1"/>
    </source>
</evidence>
<dbReference type="PANTHER" id="PTHR22926">
    <property type="entry name" value="PHOSPHO-N-ACETYLMURAMOYL-PENTAPEPTIDE-TRANSFERASE"/>
    <property type="match status" value="1"/>
</dbReference>
<feature type="binding site" evidence="7">
    <location>
        <position position="162"/>
    </location>
    <ligand>
        <name>Mg(2+)</name>
        <dbReference type="ChEBI" id="CHEBI:18420"/>
    </ligand>
</feature>
<keyword evidence="2" id="KW-1003">Cell membrane</keyword>
<dbReference type="PANTHER" id="PTHR22926:SF3">
    <property type="entry name" value="UNDECAPRENYL-PHOSPHATE ALPHA-N-ACETYLGLUCOSAMINYL 1-PHOSPHATE TRANSFERASE"/>
    <property type="match status" value="1"/>
</dbReference>
<name>A0A091BFK3_9GAMM</name>
<evidence type="ECO:0008006" key="11">
    <source>
        <dbReference type="Google" id="ProtNLM"/>
    </source>
</evidence>
<dbReference type="InterPro" id="IPR018480">
    <property type="entry name" value="PNAcMuramoyl-5peptid_Trfase_CS"/>
</dbReference>
<dbReference type="AlphaFoldDB" id="A0A091BFK3"/>
<comment type="subcellular location">
    <subcellularLocation>
        <location evidence="1">Cell membrane</location>
        <topology evidence="1">Multi-pass membrane protein</topology>
    </subcellularLocation>
</comment>
<evidence type="ECO:0000256" key="8">
    <source>
        <dbReference type="SAM" id="Phobius"/>
    </source>
</evidence>
<dbReference type="GO" id="GO:0016780">
    <property type="term" value="F:phosphotransferase activity, for other substituted phosphate groups"/>
    <property type="evidence" value="ECO:0007669"/>
    <property type="project" value="InterPro"/>
</dbReference>
<evidence type="ECO:0000256" key="7">
    <source>
        <dbReference type="PIRSR" id="PIRSR600715-1"/>
    </source>
</evidence>
<feature type="transmembrane region" description="Helical" evidence="8">
    <location>
        <begin position="134"/>
        <end position="158"/>
    </location>
</feature>
<proteinExistence type="predicted"/>
<dbReference type="OrthoDB" id="9803238at2"/>
<feature type="transmembrane region" description="Helical" evidence="8">
    <location>
        <begin position="194"/>
        <end position="211"/>
    </location>
</feature>
<feature type="transmembrane region" description="Helical" evidence="8">
    <location>
        <begin position="256"/>
        <end position="277"/>
    </location>
</feature>
<feature type="transmembrane region" description="Helical" evidence="8">
    <location>
        <begin position="53"/>
        <end position="74"/>
    </location>
</feature>
<feature type="transmembrane region" description="Helical" evidence="8">
    <location>
        <begin position="12"/>
        <end position="33"/>
    </location>
</feature>
<dbReference type="CDD" id="cd06853">
    <property type="entry name" value="GT_WecA_like"/>
    <property type="match status" value="1"/>
</dbReference>
<keyword evidence="3" id="KW-0808">Transferase</keyword>
<keyword evidence="10" id="KW-1185">Reference proteome</keyword>
<feature type="transmembrane region" description="Helical" evidence="8">
    <location>
        <begin position="80"/>
        <end position="98"/>
    </location>
</feature>
<dbReference type="Pfam" id="PF00953">
    <property type="entry name" value="Glycos_transf_4"/>
    <property type="match status" value="1"/>
</dbReference>
<keyword evidence="6 8" id="KW-0472">Membrane</keyword>
<comment type="cofactor">
    <cofactor evidence="7">
        <name>Mg(2+)</name>
        <dbReference type="ChEBI" id="CHEBI:18420"/>
    </cofactor>
</comment>
<dbReference type="STRING" id="1121013.GCA_000426365_01246"/>
<keyword evidence="4 8" id="KW-0812">Transmembrane</keyword>
<sequence length="386" mass="41579">MQYLALIEKIELAQWLRAGICLLTCAVLIRALVPVALRFGMVDKPGGRKDHGAPIPVVGGLGILVSLILVTLFTETPIDIRLVTFAACAIGLVLVGQLDDRFDISARWRIGAQALAGTAMMLLAGVTATNLQDVFGFAGSNIGLFAFPFTIFIVVGVINALNMADGVDGLAGSLSLVSVALFTCFALYSGDFRIAGHLLAVAAALVGFLLWNFRFPWQPRARVFLGNGGSMLLGFVIAWCSVQLTQNEQHPVSPVLGPWTIALPLIDCIVLIFRRLMQGKSPFSADRQHMHHLLLDAGFKPVAVVLLMAGVSLALGLFAAFAVKLDIWRPLLVVLFGVLLVGWFVFTRDHELAVERLKRLRGAFVSRQAVDDGDDDEAVPADGPAR</sequence>
<dbReference type="GO" id="GO:0046872">
    <property type="term" value="F:metal ion binding"/>
    <property type="evidence" value="ECO:0007669"/>
    <property type="project" value="UniProtKB-KW"/>
</dbReference>
<dbReference type="PROSITE" id="PS01348">
    <property type="entry name" value="MRAY_2"/>
    <property type="match status" value="1"/>
</dbReference>
<feature type="transmembrane region" description="Helical" evidence="8">
    <location>
        <begin position="327"/>
        <end position="346"/>
    </location>
</feature>
<dbReference type="GO" id="GO:0071555">
    <property type="term" value="P:cell wall organization"/>
    <property type="evidence" value="ECO:0007669"/>
    <property type="project" value="TreeGrafter"/>
</dbReference>
<feature type="transmembrane region" description="Helical" evidence="8">
    <location>
        <begin position="170"/>
        <end position="188"/>
    </location>
</feature>
<dbReference type="eggNOG" id="COG0472">
    <property type="taxonomic scope" value="Bacteria"/>
</dbReference>